<evidence type="ECO:0008006" key="3">
    <source>
        <dbReference type="Google" id="ProtNLM"/>
    </source>
</evidence>
<comment type="caution">
    <text evidence="1">The sequence shown here is derived from an EMBL/GenBank/DDBJ whole genome shotgun (WGS) entry which is preliminary data.</text>
</comment>
<dbReference type="SUPFAM" id="SSF51735">
    <property type="entry name" value="NAD(P)-binding Rossmann-fold domains"/>
    <property type="match status" value="1"/>
</dbReference>
<gene>
    <name evidence="1" type="ORF">O1D97_03715</name>
</gene>
<evidence type="ECO:0000313" key="1">
    <source>
        <dbReference type="EMBL" id="MCZ2720772.1"/>
    </source>
</evidence>
<sequence length="48" mass="5496">MSDFLKIKRNAERMSTQNYVRDDITAGVMHLGVGAFHRAHQAVFLTVY</sequence>
<accession>A0ABT4JQY4</accession>
<keyword evidence="2" id="KW-1185">Reference proteome</keyword>
<dbReference type="Proteomes" id="UP001149719">
    <property type="component" value="Unassembled WGS sequence"/>
</dbReference>
<reference evidence="1" key="1">
    <citation type="submission" date="2022-12" db="EMBL/GenBank/DDBJ databases">
        <title>Marinomonas 15G1-11 sp. nov, isolated from marine algae.</title>
        <authorList>
            <person name="Butt M."/>
            <person name="Choi D.G."/>
            <person name="Kim J.M."/>
            <person name="Lee J.K."/>
            <person name="Baek J.H."/>
            <person name="Jeon C.O."/>
        </authorList>
    </citation>
    <scope>NUCLEOTIDE SEQUENCE</scope>
    <source>
        <strain evidence="1">15G1-11</strain>
    </source>
</reference>
<dbReference type="EMBL" id="JAPUBN010000010">
    <property type="protein sequence ID" value="MCZ2720772.1"/>
    <property type="molecule type" value="Genomic_DNA"/>
</dbReference>
<organism evidence="1 2">
    <name type="scientific">Marinomonas phaeophyticola</name>
    <dbReference type="NCBI Taxonomy" id="3004091"/>
    <lineage>
        <taxon>Bacteria</taxon>
        <taxon>Pseudomonadati</taxon>
        <taxon>Pseudomonadota</taxon>
        <taxon>Gammaproteobacteria</taxon>
        <taxon>Oceanospirillales</taxon>
        <taxon>Oceanospirillaceae</taxon>
        <taxon>Marinomonas</taxon>
    </lineage>
</organism>
<proteinExistence type="predicted"/>
<dbReference type="InterPro" id="IPR036291">
    <property type="entry name" value="NAD(P)-bd_dom_sf"/>
</dbReference>
<dbReference type="RefSeq" id="WP_269122909.1">
    <property type="nucleotide sequence ID" value="NZ_JAPUBN010000010.1"/>
</dbReference>
<dbReference type="Gene3D" id="3.40.50.720">
    <property type="entry name" value="NAD(P)-binding Rossmann-like Domain"/>
    <property type="match status" value="1"/>
</dbReference>
<evidence type="ECO:0000313" key="2">
    <source>
        <dbReference type="Proteomes" id="UP001149719"/>
    </source>
</evidence>
<name>A0ABT4JQY4_9GAMM</name>
<protein>
    <recommendedName>
        <fullName evidence="3">Mannitol dehydrogenase-like protein</fullName>
    </recommendedName>
</protein>